<dbReference type="GO" id="GO:0005576">
    <property type="term" value="C:extracellular region"/>
    <property type="evidence" value="ECO:0007669"/>
    <property type="project" value="TreeGrafter"/>
</dbReference>
<dbReference type="GO" id="GO:0001501">
    <property type="term" value="P:skeletal system development"/>
    <property type="evidence" value="ECO:0007669"/>
    <property type="project" value="TreeGrafter"/>
</dbReference>
<dbReference type="AlphaFoldDB" id="A0A2G8K5C5"/>
<dbReference type="PANTHER" id="PTHR46448">
    <property type="entry name" value="PROTEIN KINASE DOMAIN-CONTAINING PROTEIN"/>
    <property type="match status" value="1"/>
</dbReference>
<dbReference type="STRING" id="307972.A0A2G8K5C5"/>
<gene>
    <name evidence="1" type="ORF">BSL78_20012</name>
</gene>
<sequence>MVRPVVNNPLDFINRFSDVSLVTEVGSPIDFLRLVQTPWEDRLRMIYDLTSLLVYLADSPLGPLTIHDFKPTQFVLVNGQMKLADLDDIDTRLPSCSRANQCVVPLPGDKYQHIPCNSAGLCPEYADKLNLQLAWQHFYLLQQHGGPIWLQQQLDVFLNKTRSAEISSREALRLLDQVVTSYRKGNYNVSGQSRKYSYNYTSGVDLPGRFDYWCTYTRNPHANSCVFSAASEDEAEYICSLDDNCRAFVITDEITWTGRRLVYLKSGFGRPEKKPGCKLFVRIS</sequence>
<dbReference type="Proteomes" id="UP000230750">
    <property type="component" value="Unassembled WGS sequence"/>
</dbReference>
<evidence type="ECO:0008006" key="3">
    <source>
        <dbReference type="Google" id="ProtNLM"/>
    </source>
</evidence>
<dbReference type="InterPro" id="IPR042983">
    <property type="entry name" value="PKDCC"/>
</dbReference>
<reference evidence="1 2" key="1">
    <citation type="journal article" date="2017" name="PLoS Biol.">
        <title>The sea cucumber genome provides insights into morphological evolution and visceral regeneration.</title>
        <authorList>
            <person name="Zhang X."/>
            <person name="Sun L."/>
            <person name="Yuan J."/>
            <person name="Sun Y."/>
            <person name="Gao Y."/>
            <person name="Zhang L."/>
            <person name="Li S."/>
            <person name="Dai H."/>
            <person name="Hamel J.F."/>
            <person name="Liu C."/>
            <person name="Yu Y."/>
            <person name="Liu S."/>
            <person name="Lin W."/>
            <person name="Guo K."/>
            <person name="Jin S."/>
            <person name="Xu P."/>
            <person name="Storey K.B."/>
            <person name="Huan P."/>
            <person name="Zhang T."/>
            <person name="Zhou Y."/>
            <person name="Zhang J."/>
            <person name="Lin C."/>
            <person name="Li X."/>
            <person name="Xing L."/>
            <person name="Huo D."/>
            <person name="Sun M."/>
            <person name="Wang L."/>
            <person name="Mercier A."/>
            <person name="Li F."/>
            <person name="Yang H."/>
            <person name="Xiang J."/>
        </authorList>
    </citation>
    <scope>NUCLEOTIDE SEQUENCE [LARGE SCALE GENOMIC DNA]</scope>
    <source>
        <strain evidence="1">Shaxun</strain>
        <tissue evidence="1">Muscle</tissue>
    </source>
</reference>
<protein>
    <recommendedName>
        <fullName evidence="3">Extracellular tyrosine-protein kinase PKDCC</fullName>
    </recommendedName>
</protein>
<accession>A0A2G8K5C5</accession>
<organism evidence="1 2">
    <name type="scientific">Stichopus japonicus</name>
    <name type="common">Sea cucumber</name>
    <dbReference type="NCBI Taxonomy" id="307972"/>
    <lineage>
        <taxon>Eukaryota</taxon>
        <taxon>Metazoa</taxon>
        <taxon>Echinodermata</taxon>
        <taxon>Eleutherozoa</taxon>
        <taxon>Echinozoa</taxon>
        <taxon>Holothuroidea</taxon>
        <taxon>Aspidochirotacea</taxon>
        <taxon>Aspidochirotida</taxon>
        <taxon>Stichopodidae</taxon>
        <taxon>Apostichopus</taxon>
    </lineage>
</organism>
<dbReference type="OrthoDB" id="4062651at2759"/>
<name>A0A2G8K5C5_STIJA</name>
<evidence type="ECO:0000313" key="2">
    <source>
        <dbReference type="Proteomes" id="UP000230750"/>
    </source>
</evidence>
<proteinExistence type="predicted"/>
<evidence type="ECO:0000313" key="1">
    <source>
        <dbReference type="EMBL" id="PIK43139.1"/>
    </source>
</evidence>
<keyword evidence="2" id="KW-1185">Reference proteome</keyword>
<dbReference type="PANTHER" id="PTHR46448:SF1">
    <property type="entry name" value="PROTEIN KINASE DOMAIN-CONTAINING PROTEIN"/>
    <property type="match status" value="1"/>
</dbReference>
<dbReference type="EMBL" id="MRZV01000872">
    <property type="protein sequence ID" value="PIK43139.1"/>
    <property type="molecule type" value="Genomic_DNA"/>
</dbReference>
<comment type="caution">
    <text evidence="1">The sequence shown here is derived from an EMBL/GenBank/DDBJ whole genome shotgun (WGS) entry which is preliminary data.</text>
</comment>
<dbReference type="GO" id="GO:0004715">
    <property type="term" value="F:non-membrane spanning protein tyrosine kinase activity"/>
    <property type="evidence" value="ECO:0007669"/>
    <property type="project" value="InterPro"/>
</dbReference>